<dbReference type="GO" id="GO:0015031">
    <property type="term" value="P:protein transport"/>
    <property type="evidence" value="ECO:0007669"/>
    <property type="project" value="UniProtKB-KW"/>
</dbReference>
<keyword evidence="5 11" id="KW-0812">Transmembrane</keyword>
<evidence type="ECO:0000256" key="4">
    <source>
        <dbReference type="ARBA" id="ARBA00022475"/>
    </source>
</evidence>
<comment type="subcellular location">
    <subcellularLocation>
        <location evidence="1">Cell membrane</location>
        <topology evidence="1">Single-pass membrane protein</topology>
    </subcellularLocation>
</comment>
<proteinExistence type="inferred from homology"/>
<feature type="transmembrane region" description="Helical" evidence="11">
    <location>
        <begin position="19"/>
        <end position="37"/>
    </location>
</feature>
<dbReference type="AlphaFoldDB" id="A0A810PZS8"/>
<evidence type="ECO:0008006" key="14">
    <source>
        <dbReference type="Google" id="ProtNLM"/>
    </source>
</evidence>
<protein>
    <recommendedName>
        <fullName evidence="14">Sec translocon accessory complex subunit YajC</fullName>
    </recommendedName>
</protein>
<comment type="similarity">
    <text evidence="2">Belongs to the YajC family.</text>
</comment>
<evidence type="ECO:0000256" key="11">
    <source>
        <dbReference type="SAM" id="Phobius"/>
    </source>
</evidence>
<keyword evidence="9 11" id="KW-0472">Membrane</keyword>
<keyword evidence="4" id="KW-1003">Cell membrane</keyword>
<evidence type="ECO:0000256" key="7">
    <source>
        <dbReference type="ARBA" id="ARBA00022989"/>
    </source>
</evidence>
<sequence>MIQFAYAADGTTAAGAGNMTSTIIMIVVMIAIFYFLLIRPENKRKKQAEEMRNSLKKGDWLTTIGGIYGRVVSITDRTVVIETSEDRVRMEFVKSAIGSVGTLDQQMAAAQRPAKKSKGEPVAEEKVEETTEDKTEE</sequence>
<dbReference type="RefSeq" id="WP_213541904.1">
    <property type="nucleotide sequence ID" value="NZ_AP023418.1"/>
</dbReference>
<keyword evidence="8" id="KW-0811">Translocation</keyword>
<evidence type="ECO:0000256" key="10">
    <source>
        <dbReference type="SAM" id="MobiDB-lite"/>
    </source>
</evidence>
<organism evidence="12 13">
    <name type="scientific">Vescimonas coprocola</name>
    <dbReference type="NCBI Taxonomy" id="2714355"/>
    <lineage>
        <taxon>Bacteria</taxon>
        <taxon>Bacillati</taxon>
        <taxon>Bacillota</taxon>
        <taxon>Clostridia</taxon>
        <taxon>Eubacteriales</taxon>
        <taxon>Oscillospiraceae</taxon>
        <taxon>Vescimonas</taxon>
    </lineage>
</organism>
<dbReference type="KEGG" id="vcop:MM50RIKEN_08970"/>
<evidence type="ECO:0000256" key="9">
    <source>
        <dbReference type="ARBA" id="ARBA00023136"/>
    </source>
</evidence>
<evidence type="ECO:0000313" key="13">
    <source>
        <dbReference type="Proteomes" id="UP000681035"/>
    </source>
</evidence>
<dbReference type="GO" id="GO:0005886">
    <property type="term" value="C:plasma membrane"/>
    <property type="evidence" value="ECO:0007669"/>
    <property type="project" value="UniProtKB-SubCell"/>
</dbReference>
<evidence type="ECO:0000313" key="12">
    <source>
        <dbReference type="EMBL" id="BCK81134.1"/>
    </source>
</evidence>
<evidence type="ECO:0000256" key="5">
    <source>
        <dbReference type="ARBA" id="ARBA00022692"/>
    </source>
</evidence>
<evidence type="ECO:0000256" key="3">
    <source>
        <dbReference type="ARBA" id="ARBA00022448"/>
    </source>
</evidence>
<dbReference type="SMART" id="SM01323">
    <property type="entry name" value="YajC"/>
    <property type="match status" value="1"/>
</dbReference>
<keyword evidence="7 11" id="KW-1133">Transmembrane helix</keyword>
<dbReference type="PANTHER" id="PTHR33909:SF1">
    <property type="entry name" value="SEC TRANSLOCON ACCESSORY COMPLEX SUBUNIT YAJC"/>
    <property type="match status" value="1"/>
</dbReference>
<dbReference type="Proteomes" id="UP000681035">
    <property type="component" value="Chromosome"/>
</dbReference>
<keyword evidence="3" id="KW-0813">Transport</keyword>
<feature type="region of interest" description="Disordered" evidence="10">
    <location>
        <begin position="108"/>
        <end position="137"/>
    </location>
</feature>
<evidence type="ECO:0000256" key="6">
    <source>
        <dbReference type="ARBA" id="ARBA00022927"/>
    </source>
</evidence>
<evidence type="ECO:0000256" key="1">
    <source>
        <dbReference type="ARBA" id="ARBA00004162"/>
    </source>
</evidence>
<keyword evidence="6" id="KW-0653">Protein transport</keyword>
<dbReference type="Pfam" id="PF02699">
    <property type="entry name" value="YajC"/>
    <property type="match status" value="1"/>
</dbReference>
<dbReference type="InterPro" id="IPR003849">
    <property type="entry name" value="Preprotein_translocase_YajC"/>
</dbReference>
<dbReference type="PANTHER" id="PTHR33909">
    <property type="entry name" value="SEC TRANSLOCON ACCESSORY COMPLEX SUBUNIT YAJC"/>
    <property type="match status" value="1"/>
</dbReference>
<gene>
    <name evidence="12" type="ORF">MM50RIKEN_08970</name>
</gene>
<keyword evidence="13" id="KW-1185">Reference proteome</keyword>
<name>A0A810PZS8_9FIRM</name>
<reference evidence="12" key="1">
    <citation type="submission" date="2020-09" db="EMBL/GenBank/DDBJ databases">
        <title>New species isolated from human feces.</title>
        <authorList>
            <person name="Kitahara M."/>
            <person name="Shigeno Y."/>
            <person name="Shime M."/>
            <person name="Matsumoto Y."/>
            <person name="Nakamura S."/>
            <person name="Motooka D."/>
            <person name="Fukuoka S."/>
            <person name="Nishikawa H."/>
            <person name="Benno Y."/>
        </authorList>
    </citation>
    <scope>NUCLEOTIDE SEQUENCE</scope>
    <source>
        <strain evidence="12">MM50</strain>
    </source>
</reference>
<dbReference type="NCBIfam" id="TIGR00739">
    <property type="entry name" value="yajC"/>
    <property type="match status" value="1"/>
</dbReference>
<dbReference type="EMBL" id="AP023418">
    <property type="protein sequence ID" value="BCK81134.1"/>
    <property type="molecule type" value="Genomic_DNA"/>
</dbReference>
<evidence type="ECO:0000256" key="8">
    <source>
        <dbReference type="ARBA" id="ARBA00023010"/>
    </source>
</evidence>
<evidence type="ECO:0000256" key="2">
    <source>
        <dbReference type="ARBA" id="ARBA00006742"/>
    </source>
</evidence>
<feature type="compositionally biased region" description="Basic and acidic residues" evidence="10">
    <location>
        <begin position="117"/>
        <end position="137"/>
    </location>
</feature>
<dbReference type="PRINTS" id="PR01853">
    <property type="entry name" value="YAJCTRNLCASE"/>
</dbReference>
<accession>A0A810PZS8</accession>